<dbReference type="Gene3D" id="3.30.70.1430">
    <property type="entry name" value="Multidrug efflux transporter AcrB pore domain"/>
    <property type="match status" value="2"/>
</dbReference>
<dbReference type="Gene3D" id="1.20.1640.10">
    <property type="entry name" value="Multidrug efflux transporter AcrB transmembrane domain"/>
    <property type="match status" value="2"/>
</dbReference>
<keyword evidence="7 8" id="KW-0472">Membrane</keyword>
<organism evidence="9 10">
    <name type="scientific">Alcaligenes xylosoxydans xylosoxydans</name>
    <name type="common">Achromobacter xylosoxidans</name>
    <dbReference type="NCBI Taxonomy" id="85698"/>
    <lineage>
        <taxon>Bacteria</taxon>
        <taxon>Pseudomonadati</taxon>
        <taxon>Pseudomonadota</taxon>
        <taxon>Betaproteobacteria</taxon>
        <taxon>Burkholderiales</taxon>
        <taxon>Alcaligenaceae</taxon>
        <taxon>Achromobacter</taxon>
    </lineage>
</organism>
<keyword evidence="2" id="KW-0813">Transport</keyword>
<evidence type="ECO:0000256" key="5">
    <source>
        <dbReference type="ARBA" id="ARBA00022692"/>
    </source>
</evidence>
<feature type="transmembrane region" description="Helical" evidence="8">
    <location>
        <begin position="955"/>
        <end position="975"/>
    </location>
</feature>
<dbReference type="NCBIfam" id="NF033617">
    <property type="entry name" value="RND_permease_2"/>
    <property type="match status" value="1"/>
</dbReference>
<evidence type="ECO:0000313" key="10">
    <source>
        <dbReference type="Proteomes" id="UP000187251"/>
    </source>
</evidence>
<feature type="transmembrane region" description="Helical" evidence="8">
    <location>
        <begin position="987"/>
        <end position="1013"/>
    </location>
</feature>
<evidence type="ECO:0000313" key="9">
    <source>
        <dbReference type="EMBL" id="OMG93553.1"/>
    </source>
</evidence>
<keyword evidence="5 8" id="KW-0812">Transmembrane</keyword>
<evidence type="ECO:0000256" key="8">
    <source>
        <dbReference type="SAM" id="Phobius"/>
    </source>
</evidence>
<dbReference type="PRINTS" id="PR00702">
    <property type="entry name" value="ACRIFLAVINRP"/>
</dbReference>
<feature type="transmembrane region" description="Helical" evidence="8">
    <location>
        <begin position="859"/>
        <end position="876"/>
    </location>
</feature>
<feature type="transmembrane region" description="Helical" evidence="8">
    <location>
        <begin position="463"/>
        <end position="481"/>
    </location>
</feature>
<dbReference type="OrthoDB" id="9042683at2"/>
<feature type="transmembrane region" description="Helical" evidence="8">
    <location>
        <begin position="12"/>
        <end position="32"/>
    </location>
</feature>
<dbReference type="EMBL" id="MJMN01000001">
    <property type="protein sequence ID" value="OMG93553.1"/>
    <property type="molecule type" value="Genomic_DNA"/>
</dbReference>
<feature type="transmembrane region" description="Helical" evidence="8">
    <location>
        <begin position="909"/>
        <end position="934"/>
    </location>
</feature>
<dbReference type="Gene3D" id="3.30.70.1440">
    <property type="entry name" value="Multidrug efflux transporter AcrB pore domain"/>
    <property type="match status" value="1"/>
</dbReference>
<dbReference type="AlphaFoldDB" id="A0A1R1K287"/>
<dbReference type="InterPro" id="IPR001036">
    <property type="entry name" value="Acrflvin-R"/>
</dbReference>
<evidence type="ECO:0000256" key="4">
    <source>
        <dbReference type="ARBA" id="ARBA00022519"/>
    </source>
</evidence>
<dbReference type="SUPFAM" id="SSF82714">
    <property type="entry name" value="Multidrug efflux transporter AcrB TolC docking domain, DN and DC subdomains"/>
    <property type="match status" value="2"/>
</dbReference>
<feature type="transmembrane region" description="Helical" evidence="8">
    <location>
        <begin position="336"/>
        <end position="353"/>
    </location>
</feature>
<evidence type="ECO:0000256" key="6">
    <source>
        <dbReference type="ARBA" id="ARBA00022989"/>
    </source>
</evidence>
<dbReference type="Gene3D" id="3.30.2090.10">
    <property type="entry name" value="Multidrug efflux transporter AcrB TolC docking domain, DN and DC subdomains"/>
    <property type="match status" value="2"/>
</dbReference>
<keyword evidence="6 8" id="KW-1133">Transmembrane helix</keyword>
<feature type="transmembrane region" description="Helical" evidence="8">
    <location>
        <begin position="522"/>
        <end position="547"/>
    </location>
</feature>
<reference evidence="9 10" key="1">
    <citation type="submission" date="2016-09" db="EMBL/GenBank/DDBJ databases">
        <title>Phylogenomics of Achromobacter.</title>
        <authorList>
            <person name="Jeukens J."/>
            <person name="Freschi L."/>
            <person name="Vincent A.T."/>
            <person name="Emond-Rheault J.-G."/>
            <person name="Kukavica-Ibrulj I."/>
            <person name="Charette S.J."/>
            <person name="Levesque R.C."/>
        </authorList>
    </citation>
    <scope>NUCLEOTIDE SEQUENCE [LARGE SCALE GENOMIC DNA]</scope>
    <source>
        <strain evidence="9 10">AUS488</strain>
    </source>
</reference>
<dbReference type="InterPro" id="IPR027463">
    <property type="entry name" value="AcrB_DN_DC_subdom"/>
</dbReference>
<gene>
    <name evidence="9" type="ORF">BIZ92_04300</name>
</gene>
<keyword evidence="4" id="KW-0997">Cell inner membrane</keyword>
<evidence type="ECO:0000256" key="3">
    <source>
        <dbReference type="ARBA" id="ARBA00022475"/>
    </source>
</evidence>
<dbReference type="SUPFAM" id="SSF82693">
    <property type="entry name" value="Multidrug efflux transporter AcrB pore domain, PN1, PN2, PC1 and PC2 subdomains"/>
    <property type="match status" value="4"/>
</dbReference>
<sequence length="1037" mass="111750">MILSAPFIVRPVATTLLSLAVVLAGMLSFFLLPVAPLPQMDIPTISVSASLPGASPETMASSVATPLERSLGSIAGVTEMTSSSSQGSTRVTLQFDLSRDINGAARDVQAAINAARSLLPTSLRSNPTYHKSNPSDAPIMTLAMTSDTLSQGQMYDLASTIVAQKLSQVDGVGEVTVGGSSLPAVRVTVLPGALANRGVSLDEVRTALANANANRPKGVLENDQYHWQIMVNDQLSRAEQYRPLIVAWRDGAPVRVSDVAKVEDSVEDLYQTGFYNQRNAILMIVRRQADANIIETVDAVRAQLPTLLSLMPADVQLTVAQDRTPSIRASLHEAELTLIIAVGLVVLVVLLFLRRWRAAIIPSVAVPVSLIGTFCVMYLCGFTLNTISLMALIVATGFVVDDAIVVLENIMRHVENGMSPMRAALRGSREVGFTVLSMSLSLVAVFIPILLMGGVAGRLFREFAVTLSASIMVSLVVSLTLTPMMCARLLKAEPKEPKPPGRLARWAEGGFAWMQDGYRRSLAWALAHGRLMMLILAAAVGLNVYLYTVVPKGFFPQQDTGQLLGFFRVDQGTSFQATVPKLEALRKVVLADPAVQSMTGYAGGRGGSNSSFMQIQLKPLGERKVSADQVINRLRARLQNMPGARMFLVAQQDIRVGGRQSQGSYDYTLMSGDLQLLRTWMPKVQQAMAKVPEITDVDTDVEDKGREINLVIDRDAATRLGVSMATISTVLNNSFSQRQVSVMYGPLNQYHVVLGVDQKFAQDIESLKQVEVITASGARVPMAAFARFENANAPLSVQHQGLFVADTVSFSLAPGVSLGQATAAIDAAVARIGLPSDQIQAGFQGTAAVLQQTLAQQPWLILAALVTMYIVLGILYESFVHPLTILSTLPSAGLGALLALLLVRTDFTLIALIGVFLLIGIVKKNAIMMVDFALEAERNQHMAPREAIFQACLTRFRPIMMTTMAAIFGALPLVLATGAGVEMRQPLGITIVGGLVLSQILTLYTTPVVYLYLDRFRLWAARGRARRGGAASIEQQP</sequence>
<dbReference type="SUPFAM" id="SSF82866">
    <property type="entry name" value="Multidrug efflux transporter AcrB transmembrane domain"/>
    <property type="match status" value="2"/>
</dbReference>
<protein>
    <submittedName>
        <fullName evidence="9">Multidrug transporter subunit MdtC</fullName>
    </submittedName>
</protein>
<feature type="transmembrane region" description="Helical" evidence="8">
    <location>
        <begin position="431"/>
        <end position="451"/>
    </location>
</feature>
<dbReference type="RefSeq" id="WP_076408526.1">
    <property type="nucleotide sequence ID" value="NZ_AP028040.1"/>
</dbReference>
<comment type="caution">
    <text evidence="9">The sequence shown here is derived from an EMBL/GenBank/DDBJ whole genome shotgun (WGS) entry which is preliminary data.</text>
</comment>
<dbReference type="PANTHER" id="PTHR32063">
    <property type="match status" value="1"/>
</dbReference>
<evidence type="ECO:0000256" key="7">
    <source>
        <dbReference type="ARBA" id="ARBA00023136"/>
    </source>
</evidence>
<dbReference type="FunFam" id="1.20.1640.10:FF:000001">
    <property type="entry name" value="Efflux pump membrane transporter"/>
    <property type="match status" value="1"/>
</dbReference>
<dbReference type="Gene3D" id="3.30.70.1320">
    <property type="entry name" value="Multidrug efflux transporter AcrB pore domain like"/>
    <property type="match status" value="1"/>
</dbReference>
<feature type="transmembrane region" description="Helical" evidence="8">
    <location>
        <begin position="360"/>
        <end position="384"/>
    </location>
</feature>
<dbReference type="Proteomes" id="UP000187251">
    <property type="component" value="Unassembled WGS sequence"/>
</dbReference>
<dbReference type="GO" id="GO:0005886">
    <property type="term" value="C:plasma membrane"/>
    <property type="evidence" value="ECO:0007669"/>
    <property type="project" value="UniProtKB-SubCell"/>
</dbReference>
<evidence type="ECO:0000256" key="1">
    <source>
        <dbReference type="ARBA" id="ARBA00004429"/>
    </source>
</evidence>
<dbReference type="Pfam" id="PF00873">
    <property type="entry name" value="ACR_tran"/>
    <property type="match status" value="1"/>
</dbReference>
<dbReference type="GO" id="GO:0042910">
    <property type="term" value="F:xenobiotic transmembrane transporter activity"/>
    <property type="evidence" value="ECO:0007669"/>
    <property type="project" value="TreeGrafter"/>
</dbReference>
<comment type="subcellular location">
    <subcellularLocation>
        <location evidence="1">Cell inner membrane</location>
        <topology evidence="1">Multi-pass membrane protein</topology>
    </subcellularLocation>
</comment>
<dbReference type="FunFam" id="3.30.70.1430:FF:000001">
    <property type="entry name" value="Efflux pump membrane transporter"/>
    <property type="match status" value="1"/>
</dbReference>
<evidence type="ECO:0000256" key="2">
    <source>
        <dbReference type="ARBA" id="ARBA00022448"/>
    </source>
</evidence>
<name>A0A1R1K287_ALCXX</name>
<accession>A0A1R1K287</accession>
<dbReference type="PANTHER" id="PTHR32063:SF34">
    <property type="entry name" value="MULTIDRUG RESISTANCE PROTEIN MDTC"/>
    <property type="match status" value="1"/>
</dbReference>
<keyword evidence="3" id="KW-1003">Cell membrane</keyword>
<proteinExistence type="predicted"/>